<dbReference type="AlphaFoldDB" id="A0A1G4X217"/>
<dbReference type="Proteomes" id="UP000199707">
    <property type="component" value="Unassembled WGS sequence"/>
</dbReference>
<evidence type="ECO:0000313" key="2">
    <source>
        <dbReference type="EMBL" id="SCX34202.1"/>
    </source>
</evidence>
<proteinExistence type="predicted"/>
<accession>A0A1G4X217</accession>
<evidence type="ECO:0000256" key="1">
    <source>
        <dbReference type="SAM" id="Phobius"/>
    </source>
</evidence>
<protein>
    <submittedName>
        <fullName evidence="2">Uncharacterized protein</fullName>
    </submittedName>
</protein>
<reference evidence="3" key="1">
    <citation type="submission" date="2016-10" db="EMBL/GenBank/DDBJ databases">
        <authorList>
            <person name="Varghese N."/>
            <person name="Submissions S."/>
        </authorList>
    </citation>
    <scope>NUCLEOTIDE SEQUENCE [LARGE SCALE GENOMIC DNA]</scope>
    <source>
        <strain evidence="3">UNC267MFSha1.1M11</strain>
    </source>
</reference>
<keyword evidence="1" id="KW-1133">Transmembrane helix</keyword>
<gene>
    <name evidence="2" type="ORF">SAMN02799620_06255</name>
</gene>
<dbReference type="RefSeq" id="WP_090364714.1">
    <property type="nucleotide sequence ID" value="NZ_FMUB01000022.1"/>
</dbReference>
<dbReference type="EMBL" id="FMUB01000022">
    <property type="protein sequence ID" value="SCX34202.1"/>
    <property type="molecule type" value="Genomic_DNA"/>
</dbReference>
<organism evidence="2 3">
    <name type="scientific">Mycolicibacterium fluoranthenivorans</name>
    <dbReference type="NCBI Taxonomy" id="258505"/>
    <lineage>
        <taxon>Bacteria</taxon>
        <taxon>Bacillati</taxon>
        <taxon>Actinomycetota</taxon>
        <taxon>Actinomycetes</taxon>
        <taxon>Mycobacteriales</taxon>
        <taxon>Mycobacteriaceae</taxon>
        <taxon>Mycolicibacterium</taxon>
    </lineage>
</organism>
<evidence type="ECO:0000313" key="3">
    <source>
        <dbReference type="Proteomes" id="UP000199707"/>
    </source>
</evidence>
<feature type="transmembrane region" description="Helical" evidence="1">
    <location>
        <begin position="98"/>
        <end position="120"/>
    </location>
</feature>
<keyword evidence="1" id="KW-0472">Membrane</keyword>
<sequence length="125" mass="13637">MSFPVWAGEWGAAPHRAYGRSQSLSRRQARHWSRRFSGVGVTISAPRLRELVAGTAEVGHEATDAEVTDVRFALTALDIEQQRHQAAMRRARASAVQAAIFVAVALIALNAMLCLAYLMLSAVPH</sequence>
<dbReference type="STRING" id="1502745.SAMN02799620_06255"/>
<keyword evidence="1" id="KW-0812">Transmembrane</keyword>
<name>A0A1G4X217_9MYCO</name>